<evidence type="ECO:0000256" key="3">
    <source>
        <dbReference type="ARBA" id="ARBA00022692"/>
    </source>
</evidence>
<keyword evidence="4 7" id="KW-1133">Transmembrane helix</keyword>
<evidence type="ECO:0000313" key="8">
    <source>
        <dbReference type="EMBL" id="ACZ38022.1"/>
    </source>
</evidence>
<evidence type="ECO:0000313" key="9">
    <source>
        <dbReference type="Proteomes" id="UP000002027"/>
    </source>
</evidence>
<gene>
    <name evidence="8" type="ordered locus">Sthe_0584</name>
</gene>
<dbReference type="InParanoid" id="D1C1A5"/>
<sequence length="231" mass="23713">MWQWRQSPGGAQQGPRGGGRSARLWFAVAGLLIVGYLVVQALGLLSPDGSANGTVGTPSDTTGYLAQGYAQLEQDAAATTSGSFWSLWVGMIIPLAIVLVAAYAILRGLRYLNTRVAAPISSGRVLESIDSLSLGAQGTVHLVRVGERVIVVGASGQQLSFLTELSPDDAAAVLAAHRAGAGADPLATRGVLHSFQGILAGRLAQPPSGDSTPGDVPVTTPPDTSSHQPAR</sequence>
<accession>D1C1A5</accession>
<dbReference type="Pfam" id="PF04347">
    <property type="entry name" value="FliO"/>
    <property type="match status" value="1"/>
</dbReference>
<feature type="compositionally biased region" description="Low complexity" evidence="6">
    <location>
        <begin position="210"/>
        <end position="231"/>
    </location>
</feature>
<dbReference type="GO" id="GO:0044781">
    <property type="term" value="P:bacterial-type flagellum organization"/>
    <property type="evidence" value="ECO:0007669"/>
    <property type="project" value="InterPro"/>
</dbReference>
<dbReference type="AlphaFoldDB" id="D1C1A5"/>
<keyword evidence="3 7" id="KW-0812">Transmembrane</keyword>
<evidence type="ECO:0000256" key="5">
    <source>
        <dbReference type="ARBA" id="ARBA00023136"/>
    </source>
</evidence>
<organism evidence="8 9">
    <name type="scientific">Sphaerobacter thermophilus (strain ATCC 49802 / DSM 20745 / KCCM 41009 / NCIMB 13125 / S 6022)</name>
    <dbReference type="NCBI Taxonomy" id="479434"/>
    <lineage>
        <taxon>Bacteria</taxon>
        <taxon>Pseudomonadati</taxon>
        <taxon>Thermomicrobiota</taxon>
        <taxon>Thermomicrobia</taxon>
        <taxon>Sphaerobacterales</taxon>
        <taxon>Sphaerobacterineae</taxon>
        <taxon>Sphaerobacteraceae</taxon>
        <taxon>Sphaerobacter</taxon>
    </lineage>
</organism>
<keyword evidence="8" id="KW-0966">Cell projection</keyword>
<keyword evidence="8" id="KW-0282">Flagellum</keyword>
<evidence type="ECO:0000256" key="1">
    <source>
        <dbReference type="ARBA" id="ARBA00004236"/>
    </source>
</evidence>
<name>D1C1A5_SPHTD</name>
<dbReference type="InterPro" id="IPR022781">
    <property type="entry name" value="Flagellar_biosynth_FliO"/>
</dbReference>
<keyword evidence="2" id="KW-1003">Cell membrane</keyword>
<dbReference type="RefSeq" id="WP_012871069.1">
    <property type="nucleotide sequence ID" value="NC_013523.1"/>
</dbReference>
<evidence type="ECO:0000256" key="7">
    <source>
        <dbReference type="SAM" id="Phobius"/>
    </source>
</evidence>
<protein>
    <submittedName>
        <fullName evidence="8">Flagellar biosynthesis protein FliO</fullName>
    </submittedName>
</protein>
<keyword evidence="8" id="KW-0969">Cilium</keyword>
<keyword evidence="9" id="KW-1185">Reference proteome</keyword>
<dbReference type="KEGG" id="sti:Sthe_0584"/>
<dbReference type="eggNOG" id="COG3190">
    <property type="taxonomic scope" value="Bacteria"/>
</dbReference>
<proteinExistence type="predicted"/>
<dbReference type="Proteomes" id="UP000002027">
    <property type="component" value="Chromosome 1"/>
</dbReference>
<comment type="subcellular location">
    <subcellularLocation>
        <location evidence="1">Cell membrane</location>
    </subcellularLocation>
</comment>
<reference evidence="8 9" key="2">
    <citation type="journal article" date="2010" name="Stand. Genomic Sci.">
        <title>Complete genome sequence of Desulfohalobium retbaense type strain (HR(100)).</title>
        <authorList>
            <person name="Spring S."/>
            <person name="Nolan M."/>
            <person name="Lapidus A."/>
            <person name="Glavina Del Rio T."/>
            <person name="Copeland A."/>
            <person name="Tice H."/>
            <person name="Cheng J.F."/>
            <person name="Lucas S."/>
            <person name="Land M."/>
            <person name="Chen F."/>
            <person name="Bruce D."/>
            <person name="Goodwin L."/>
            <person name="Pitluck S."/>
            <person name="Ivanova N."/>
            <person name="Mavromatis K."/>
            <person name="Mikhailova N."/>
            <person name="Pati A."/>
            <person name="Chen A."/>
            <person name="Palaniappan K."/>
            <person name="Hauser L."/>
            <person name="Chang Y.J."/>
            <person name="Jeffries C.D."/>
            <person name="Munk C."/>
            <person name="Kiss H."/>
            <person name="Chain P."/>
            <person name="Han C."/>
            <person name="Brettin T."/>
            <person name="Detter J.C."/>
            <person name="Schuler E."/>
            <person name="Goker M."/>
            <person name="Rohde M."/>
            <person name="Bristow J."/>
            <person name="Eisen J.A."/>
            <person name="Markowitz V."/>
            <person name="Hugenholtz P."/>
            <person name="Kyrpides N.C."/>
            <person name="Klenk H.P."/>
        </authorList>
    </citation>
    <scope>NUCLEOTIDE SEQUENCE [LARGE SCALE GENOMIC DNA]</scope>
    <source>
        <strain evidence="9">ATCC 49802 / DSM 20745 / S 6022</strain>
    </source>
</reference>
<keyword evidence="5 7" id="KW-0472">Membrane</keyword>
<feature type="transmembrane region" description="Helical" evidence="7">
    <location>
        <begin position="24"/>
        <end position="45"/>
    </location>
</feature>
<dbReference type="STRING" id="479434.Sthe_0584"/>
<feature type="transmembrane region" description="Helical" evidence="7">
    <location>
        <begin position="85"/>
        <end position="106"/>
    </location>
</feature>
<dbReference type="EMBL" id="CP001823">
    <property type="protein sequence ID" value="ACZ38022.1"/>
    <property type="molecule type" value="Genomic_DNA"/>
</dbReference>
<feature type="region of interest" description="Disordered" evidence="6">
    <location>
        <begin position="202"/>
        <end position="231"/>
    </location>
</feature>
<evidence type="ECO:0000256" key="4">
    <source>
        <dbReference type="ARBA" id="ARBA00022989"/>
    </source>
</evidence>
<dbReference type="HOGENOM" id="CLU_1199174_0_0_0"/>
<reference evidence="9" key="1">
    <citation type="submission" date="2009-11" db="EMBL/GenBank/DDBJ databases">
        <title>The complete chromosome 1 of Sphaerobacter thermophilus DSM 20745.</title>
        <authorList>
            <person name="Lucas S."/>
            <person name="Copeland A."/>
            <person name="Lapidus A."/>
            <person name="Glavina del Rio T."/>
            <person name="Dalin E."/>
            <person name="Tice H."/>
            <person name="Bruce D."/>
            <person name="Goodwin L."/>
            <person name="Pitluck S."/>
            <person name="Kyrpides N."/>
            <person name="Mavromatis K."/>
            <person name="Ivanova N."/>
            <person name="Mikhailova N."/>
            <person name="LaButti K.M."/>
            <person name="Clum A."/>
            <person name="Sun H.I."/>
            <person name="Brettin T."/>
            <person name="Detter J.C."/>
            <person name="Han C."/>
            <person name="Larimer F."/>
            <person name="Land M."/>
            <person name="Hauser L."/>
            <person name="Markowitz V."/>
            <person name="Cheng J.F."/>
            <person name="Hugenholtz P."/>
            <person name="Woyke T."/>
            <person name="Wu D."/>
            <person name="Steenblock K."/>
            <person name="Schneider S."/>
            <person name="Pukall R."/>
            <person name="Goeker M."/>
            <person name="Klenk H.P."/>
            <person name="Eisen J.A."/>
        </authorList>
    </citation>
    <scope>NUCLEOTIDE SEQUENCE [LARGE SCALE GENOMIC DNA]</scope>
    <source>
        <strain evidence="9">ATCC 49802 / DSM 20745 / S 6022</strain>
    </source>
</reference>
<evidence type="ECO:0000256" key="6">
    <source>
        <dbReference type="SAM" id="MobiDB-lite"/>
    </source>
</evidence>
<dbReference type="GO" id="GO:0016020">
    <property type="term" value="C:membrane"/>
    <property type="evidence" value="ECO:0007669"/>
    <property type="project" value="InterPro"/>
</dbReference>
<evidence type="ECO:0000256" key="2">
    <source>
        <dbReference type="ARBA" id="ARBA00022475"/>
    </source>
</evidence>